<dbReference type="Proteomes" id="UP001397290">
    <property type="component" value="Unassembled WGS sequence"/>
</dbReference>
<proteinExistence type="predicted"/>
<feature type="region of interest" description="Disordered" evidence="1">
    <location>
        <begin position="69"/>
        <end position="106"/>
    </location>
</feature>
<accession>A0AAW0RS52</accession>
<sequence>MPGYGEWEFRKEEQRTPPYYMHSEFREEEQRTPHHVHSVRRYREWEFRKEKQRTPHHVRSTHRYGYVSSLSVDRAPRSSTARLQDYQKERARSGQGAPVRSRSQEYVRRDEYAKFENERDLLFRALQRQVATNPPAQPLPNIPGLITPEQRYALVAYTLMCQERDRIAVDEQLRHEAEVARQAEALERSERRERSERSERRERRERRERSERSGKSYYLYNYGYGDVENL</sequence>
<comment type="caution">
    <text evidence="2">The sequence shown here is derived from an EMBL/GenBank/DDBJ whole genome shotgun (WGS) entry which is preliminary data.</text>
</comment>
<dbReference type="EMBL" id="JAAHCF010000375">
    <property type="protein sequence ID" value="KAK8144586.1"/>
    <property type="molecule type" value="Genomic_DNA"/>
</dbReference>
<organism evidence="2 3">
    <name type="scientific">Beauveria asiatica</name>
    <dbReference type="NCBI Taxonomy" id="1069075"/>
    <lineage>
        <taxon>Eukaryota</taxon>
        <taxon>Fungi</taxon>
        <taxon>Dikarya</taxon>
        <taxon>Ascomycota</taxon>
        <taxon>Pezizomycotina</taxon>
        <taxon>Sordariomycetes</taxon>
        <taxon>Hypocreomycetidae</taxon>
        <taxon>Hypocreales</taxon>
        <taxon>Cordycipitaceae</taxon>
        <taxon>Beauveria</taxon>
    </lineage>
</organism>
<feature type="region of interest" description="Disordered" evidence="1">
    <location>
        <begin position="183"/>
        <end position="212"/>
    </location>
</feature>
<evidence type="ECO:0000313" key="2">
    <source>
        <dbReference type="EMBL" id="KAK8144586.1"/>
    </source>
</evidence>
<evidence type="ECO:0000313" key="3">
    <source>
        <dbReference type="Proteomes" id="UP001397290"/>
    </source>
</evidence>
<keyword evidence="3" id="KW-1185">Reference proteome</keyword>
<dbReference type="AlphaFoldDB" id="A0AAW0RS52"/>
<evidence type="ECO:0000256" key="1">
    <source>
        <dbReference type="SAM" id="MobiDB-lite"/>
    </source>
</evidence>
<name>A0AAW0RS52_9HYPO</name>
<protein>
    <submittedName>
        <fullName evidence="2">Uncharacterized protein</fullName>
    </submittedName>
</protein>
<reference evidence="2 3" key="1">
    <citation type="submission" date="2020-02" db="EMBL/GenBank/DDBJ databases">
        <title>Comparative genomics of the hypocrealean fungal genus Beauvera.</title>
        <authorList>
            <person name="Showalter D.N."/>
            <person name="Bushley K.E."/>
            <person name="Rehner S.A."/>
        </authorList>
    </citation>
    <scope>NUCLEOTIDE SEQUENCE [LARGE SCALE GENOMIC DNA]</scope>
    <source>
        <strain evidence="2 3">ARSEF4384</strain>
    </source>
</reference>
<gene>
    <name evidence="2" type="ORF">G3M48_005617</name>
</gene>